<sequence length="362" mass="39225">VTMARWEVLCFALCCYLGVAQAATLGVVYTEGGFVEGESKKLGLFDGYVDIFRGIPFAAPPKTLEDPQPHPGWQGTLKAKEFKKRCMQVTLTQTDVRGSEDCLYLNIWVPQGRKEVSTNLPVMVWIYGGAFLLGAGQGANFLDNYLYDGEEIAVRGNVIVVTFNYRLGPLGFLSTGDKNLPGNYGLKDQHMAIAWVKRNIKAFGGDPENMTIFGESAGAVSVSLQTLSPKNKGLFKRAISQSGVALCSWAIQKDPLGWAQKIGKHLGCPTSDTAELANCLRTSNPKSLTMAYHVQLTNLPVPLVHTLALTPVVDGDFLPDSPENLFANAADIDYLAGVNNMDGHIFAGVDLPAINRPLVKVT</sequence>
<dbReference type="AlphaFoldDB" id="A0A7L3LA74"/>
<comment type="catalytic activity">
    <reaction evidence="17">
        <text>9-hexadecanoyloxy-octadecanoate + H2O = 9-hydroxy-octadecanoate + hexadecanoate + H(+)</text>
        <dbReference type="Rhea" id="RHEA:52052"/>
        <dbReference type="ChEBI" id="CHEBI:7896"/>
        <dbReference type="ChEBI" id="CHEBI:15377"/>
        <dbReference type="ChEBI" id="CHEBI:15378"/>
        <dbReference type="ChEBI" id="CHEBI:83670"/>
        <dbReference type="ChEBI" id="CHEBI:136286"/>
    </reaction>
    <physiologicalReaction direction="left-to-right" evidence="17">
        <dbReference type="Rhea" id="RHEA:52053"/>
    </physiologicalReaction>
</comment>
<evidence type="ECO:0000256" key="3">
    <source>
        <dbReference type="ARBA" id="ARBA00005964"/>
    </source>
</evidence>
<comment type="catalytic activity">
    <reaction evidence="14">
        <text>12-hexadecanoyloxy-octadecanoate + H2O = 12-hydroxyoctadecanoate + hexadecanoate + H(+)</text>
        <dbReference type="Rhea" id="RHEA:52056"/>
        <dbReference type="ChEBI" id="CHEBI:7896"/>
        <dbReference type="ChEBI" id="CHEBI:15377"/>
        <dbReference type="ChEBI" id="CHEBI:15378"/>
        <dbReference type="ChEBI" id="CHEBI:83677"/>
        <dbReference type="ChEBI" id="CHEBI:84201"/>
    </reaction>
    <physiologicalReaction direction="left-to-right" evidence="14">
        <dbReference type="Rhea" id="RHEA:52057"/>
    </physiologicalReaction>
</comment>
<comment type="catalytic activity">
    <reaction evidence="24">
        <text>13-(9Z-octadecenoyloxy)-octadecanoate + H2O = 13-hydroxy-octadecanoate + (9Z)-octadecenoate + H(+)</text>
        <dbReference type="Rhea" id="RHEA:52064"/>
        <dbReference type="ChEBI" id="CHEBI:15377"/>
        <dbReference type="ChEBI" id="CHEBI:15378"/>
        <dbReference type="ChEBI" id="CHEBI:30823"/>
        <dbReference type="ChEBI" id="CHEBI:136303"/>
        <dbReference type="ChEBI" id="CHEBI:136304"/>
    </reaction>
    <physiologicalReaction direction="left-to-right" evidence="24">
        <dbReference type="Rhea" id="RHEA:52065"/>
    </physiologicalReaction>
</comment>
<evidence type="ECO:0000256" key="9">
    <source>
        <dbReference type="ARBA" id="ARBA00023098"/>
    </source>
</evidence>
<accession>A0A7L3LA74</accession>
<proteinExistence type="inferred from homology"/>
<evidence type="ECO:0000256" key="5">
    <source>
        <dbReference type="ARBA" id="ARBA00022525"/>
    </source>
</evidence>
<organism evidence="33 34">
    <name type="scientific">Turnix velox</name>
    <name type="common">Little buttonquail</name>
    <dbReference type="NCBI Taxonomy" id="2529409"/>
    <lineage>
        <taxon>Eukaryota</taxon>
        <taxon>Metazoa</taxon>
        <taxon>Chordata</taxon>
        <taxon>Craniata</taxon>
        <taxon>Vertebrata</taxon>
        <taxon>Euteleostomi</taxon>
        <taxon>Archelosauria</taxon>
        <taxon>Archosauria</taxon>
        <taxon>Dinosauria</taxon>
        <taxon>Saurischia</taxon>
        <taxon>Theropoda</taxon>
        <taxon>Coelurosauria</taxon>
        <taxon>Aves</taxon>
        <taxon>Neognathae</taxon>
        <taxon>Neoaves</taxon>
        <taxon>Charadriiformes</taxon>
        <taxon>Turnicidae</taxon>
        <taxon>Turnix</taxon>
    </lineage>
</organism>
<dbReference type="GO" id="GO:0004771">
    <property type="term" value="F:sterol ester esterase activity"/>
    <property type="evidence" value="ECO:0007669"/>
    <property type="project" value="UniProtKB-EC"/>
</dbReference>
<comment type="subcellular location">
    <subcellularLocation>
        <location evidence="2">Secreted</location>
    </subcellularLocation>
</comment>
<keyword evidence="9" id="KW-0443">Lipid metabolism</keyword>
<evidence type="ECO:0000256" key="8">
    <source>
        <dbReference type="ARBA" id="ARBA00022963"/>
    </source>
</evidence>
<comment type="catalytic activity">
    <reaction evidence="15">
        <text>13-octadecanoyloxy-octadecanoate + H2O = 13-hydroxy-octadecanoate + octadecanoate + H(+)</text>
        <dbReference type="Rhea" id="RHEA:52084"/>
        <dbReference type="ChEBI" id="CHEBI:15377"/>
        <dbReference type="ChEBI" id="CHEBI:15378"/>
        <dbReference type="ChEBI" id="CHEBI:25629"/>
        <dbReference type="ChEBI" id="CHEBI:136304"/>
        <dbReference type="ChEBI" id="CHEBI:136335"/>
    </reaction>
    <physiologicalReaction direction="left-to-right" evidence="15">
        <dbReference type="Rhea" id="RHEA:52085"/>
    </physiologicalReaction>
</comment>
<feature type="signal peptide" evidence="31">
    <location>
        <begin position="1"/>
        <end position="22"/>
    </location>
</feature>
<keyword evidence="11" id="KW-0325">Glycoprotein</keyword>
<evidence type="ECO:0000256" key="30">
    <source>
        <dbReference type="ARBA" id="ARBA00064516"/>
    </source>
</evidence>
<evidence type="ECO:0000256" key="15">
    <source>
        <dbReference type="ARBA" id="ARBA00047427"/>
    </source>
</evidence>
<evidence type="ECO:0000256" key="21">
    <source>
        <dbReference type="ARBA" id="ARBA00048800"/>
    </source>
</evidence>
<comment type="catalytic activity">
    <reaction evidence="18">
        <text>1,2,3-tri-(9Z-octadecenoyl)-glycerol + H2O = di-(9Z)-octadecenoylglycerol + (9Z)-octadecenoate + H(+)</text>
        <dbReference type="Rhea" id="RHEA:38575"/>
        <dbReference type="ChEBI" id="CHEBI:15377"/>
        <dbReference type="ChEBI" id="CHEBI:15378"/>
        <dbReference type="ChEBI" id="CHEBI:30823"/>
        <dbReference type="ChEBI" id="CHEBI:53753"/>
        <dbReference type="ChEBI" id="CHEBI:75945"/>
    </reaction>
    <physiologicalReaction direction="left-to-right" evidence="18">
        <dbReference type="Rhea" id="RHEA:38576"/>
    </physiologicalReaction>
</comment>
<comment type="catalytic activity">
    <reaction evidence="13">
        <text>a butanoate ester + H2O = an aliphatic alcohol + butanoate + H(+)</text>
        <dbReference type="Rhea" id="RHEA:47348"/>
        <dbReference type="ChEBI" id="CHEBI:2571"/>
        <dbReference type="ChEBI" id="CHEBI:15377"/>
        <dbReference type="ChEBI" id="CHEBI:15378"/>
        <dbReference type="ChEBI" id="CHEBI:17968"/>
        <dbReference type="ChEBI" id="CHEBI:50477"/>
    </reaction>
    <physiologicalReaction direction="left-to-right" evidence="13">
        <dbReference type="Rhea" id="RHEA:47349"/>
    </physiologicalReaction>
</comment>
<comment type="catalytic activity">
    <reaction evidence="19">
        <text>12-octadecanoyloxy-octadecanoate + H2O = 12-hydroxyoctadecanoate + octadecanoate + H(+)</text>
        <dbReference type="Rhea" id="RHEA:52080"/>
        <dbReference type="ChEBI" id="CHEBI:15377"/>
        <dbReference type="ChEBI" id="CHEBI:15378"/>
        <dbReference type="ChEBI" id="CHEBI:25629"/>
        <dbReference type="ChEBI" id="CHEBI:84201"/>
        <dbReference type="ChEBI" id="CHEBI:136330"/>
    </reaction>
    <physiologicalReaction direction="left-to-right" evidence="19">
        <dbReference type="Rhea" id="RHEA:52081"/>
    </physiologicalReaction>
</comment>
<feature type="domain" description="Carboxylesterase type B" evidence="32">
    <location>
        <begin position="27"/>
        <end position="353"/>
    </location>
</feature>
<comment type="caution">
    <text evidence="33">The sequence shown here is derived from an EMBL/GenBank/DDBJ whole genome shotgun (WGS) entry which is preliminary data.</text>
</comment>
<comment type="catalytic activity">
    <reaction evidence="1">
        <text>9-(9Z-hexadecenoyloxy)-octadecanoate + H2O = (9Z)-hexadecenoate + 9-hydroxy-octadecanoate + H(+)</text>
        <dbReference type="Rhea" id="RHEA:52068"/>
        <dbReference type="ChEBI" id="CHEBI:15377"/>
        <dbReference type="ChEBI" id="CHEBI:15378"/>
        <dbReference type="ChEBI" id="CHEBI:32372"/>
        <dbReference type="ChEBI" id="CHEBI:136286"/>
        <dbReference type="ChEBI" id="CHEBI:136309"/>
    </reaction>
    <physiologicalReaction direction="left-to-right" evidence="1">
        <dbReference type="Rhea" id="RHEA:52069"/>
    </physiologicalReaction>
</comment>
<comment type="similarity">
    <text evidence="3 31">Belongs to the type-B carboxylesterase/lipase family.</text>
</comment>
<evidence type="ECO:0000256" key="25">
    <source>
        <dbReference type="ARBA" id="ARBA00049322"/>
    </source>
</evidence>
<evidence type="ECO:0000256" key="18">
    <source>
        <dbReference type="ARBA" id="ARBA00048386"/>
    </source>
</evidence>
<dbReference type="GO" id="GO:0008126">
    <property type="term" value="F:acetylesterase activity"/>
    <property type="evidence" value="ECO:0007669"/>
    <property type="project" value="UniProtKB-EC"/>
</dbReference>
<protein>
    <recommendedName>
        <fullName evidence="31">Carboxylic ester hydrolase</fullName>
        <ecNumber evidence="31">3.1.1.-</ecNumber>
    </recommendedName>
</protein>
<evidence type="ECO:0000256" key="20">
    <source>
        <dbReference type="ARBA" id="ARBA00048701"/>
    </source>
</evidence>
<dbReference type="InterPro" id="IPR051093">
    <property type="entry name" value="Neuroligin/BSAL"/>
</dbReference>
<evidence type="ECO:0000256" key="13">
    <source>
        <dbReference type="ARBA" id="ARBA00033629"/>
    </source>
</evidence>
<evidence type="ECO:0000256" key="10">
    <source>
        <dbReference type="ARBA" id="ARBA00023157"/>
    </source>
</evidence>
<evidence type="ECO:0000256" key="6">
    <source>
        <dbReference type="ARBA" id="ARBA00022729"/>
    </source>
</evidence>
<dbReference type="PROSITE" id="PS00122">
    <property type="entry name" value="CARBOXYLESTERASE_B_1"/>
    <property type="match status" value="1"/>
</dbReference>
<evidence type="ECO:0000256" key="27">
    <source>
        <dbReference type="ARBA" id="ARBA00051791"/>
    </source>
</evidence>
<comment type="catalytic activity">
    <reaction evidence="21">
        <text>9-(9Z-octadecenoyloxy)-octadecanoate + H2O = 9-hydroxy-octadecanoate + (9Z)-octadecenoate + H(+)</text>
        <dbReference type="Rhea" id="RHEA:52048"/>
        <dbReference type="ChEBI" id="CHEBI:15377"/>
        <dbReference type="ChEBI" id="CHEBI:15378"/>
        <dbReference type="ChEBI" id="CHEBI:30823"/>
        <dbReference type="ChEBI" id="CHEBI:136282"/>
        <dbReference type="ChEBI" id="CHEBI:136286"/>
    </reaction>
    <physiologicalReaction direction="left-to-right" evidence="21">
        <dbReference type="Rhea" id="RHEA:52049"/>
    </physiologicalReaction>
</comment>
<evidence type="ECO:0000256" key="1">
    <source>
        <dbReference type="ARBA" id="ARBA00000923"/>
    </source>
</evidence>
<evidence type="ECO:0000256" key="16">
    <source>
        <dbReference type="ARBA" id="ARBA00047653"/>
    </source>
</evidence>
<comment type="catalytic activity">
    <reaction evidence="28">
        <text>5-(9Z-hexadecenoyloxy)-octadecanoate + H2O = 5-hydroxy-octadecanoate + (9Z)-hexadecenoate + H(+)</text>
        <dbReference type="Rhea" id="RHEA:52092"/>
        <dbReference type="ChEBI" id="CHEBI:15377"/>
        <dbReference type="ChEBI" id="CHEBI:15378"/>
        <dbReference type="ChEBI" id="CHEBI:32372"/>
        <dbReference type="ChEBI" id="CHEBI:136369"/>
        <dbReference type="ChEBI" id="CHEBI:136370"/>
    </reaction>
    <physiologicalReaction direction="left-to-right" evidence="28">
        <dbReference type="Rhea" id="RHEA:52093"/>
    </physiologicalReaction>
</comment>
<evidence type="ECO:0000256" key="7">
    <source>
        <dbReference type="ARBA" id="ARBA00022801"/>
    </source>
</evidence>
<reference evidence="33 34" key="1">
    <citation type="submission" date="2019-09" db="EMBL/GenBank/DDBJ databases">
        <title>Bird 10,000 Genomes (B10K) Project - Family phase.</title>
        <authorList>
            <person name="Zhang G."/>
        </authorList>
    </citation>
    <scope>NUCLEOTIDE SEQUENCE [LARGE SCALE GENOMIC DNA]</scope>
    <source>
        <strain evidence="33">B10K-DU-029-46</strain>
    </source>
</reference>
<dbReference type="PANTHER" id="PTHR43903">
    <property type="entry name" value="NEUROLIGIN"/>
    <property type="match status" value="1"/>
</dbReference>
<evidence type="ECO:0000256" key="23">
    <source>
        <dbReference type="ARBA" id="ARBA00049290"/>
    </source>
</evidence>
<dbReference type="Gene3D" id="3.40.50.1820">
    <property type="entry name" value="alpha/beta hydrolase"/>
    <property type="match status" value="1"/>
</dbReference>
<keyword evidence="4" id="KW-0719">Serine esterase</keyword>
<evidence type="ECO:0000256" key="29">
    <source>
        <dbReference type="ARBA" id="ARBA00053019"/>
    </source>
</evidence>
<evidence type="ECO:0000256" key="17">
    <source>
        <dbReference type="ARBA" id="ARBA00047863"/>
    </source>
</evidence>
<evidence type="ECO:0000256" key="12">
    <source>
        <dbReference type="ARBA" id="ARBA00023369"/>
    </source>
</evidence>
<comment type="catalytic activity">
    <reaction evidence="27">
        <text>an acetyl ester + H2O = an aliphatic alcohol + acetate + H(+)</text>
        <dbReference type="Rhea" id="RHEA:12957"/>
        <dbReference type="ChEBI" id="CHEBI:2571"/>
        <dbReference type="ChEBI" id="CHEBI:15377"/>
        <dbReference type="ChEBI" id="CHEBI:15378"/>
        <dbReference type="ChEBI" id="CHEBI:30089"/>
        <dbReference type="ChEBI" id="CHEBI:47622"/>
        <dbReference type="EC" id="3.1.1.6"/>
    </reaction>
    <physiologicalReaction direction="left-to-right" evidence="27">
        <dbReference type="Rhea" id="RHEA:12958"/>
    </physiologicalReaction>
</comment>
<comment type="catalytic activity">
    <reaction evidence="23">
        <text>1,2,3-trioctanoylglycerol + H2O = dioctanoylglycerol + octanoate + H(+)</text>
        <dbReference type="Rhea" id="RHEA:47864"/>
        <dbReference type="ChEBI" id="CHEBI:15377"/>
        <dbReference type="ChEBI" id="CHEBI:15378"/>
        <dbReference type="ChEBI" id="CHEBI:25646"/>
        <dbReference type="ChEBI" id="CHEBI:76978"/>
        <dbReference type="ChEBI" id="CHEBI:88066"/>
    </reaction>
    <physiologicalReaction direction="left-to-right" evidence="23">
        <dbReference type="Rhea" id="RHEA:47865"/>
    </physiologicalReaction>
</comment>
<comment type="catalytic activity">
    <reaction evidence="29">
        <text>a sterol ester + H2O = a sterol + a fatty acid + H(+)</text>
        <dbReference type="Rhea" id="RHEA:10100"/>
        <dbReference type="ChEBI" id="CHEBI:15377"/>
        <dbReference type="ChEBI" id="CHEBI:15378"/>
        <dbReference type="ChEBI" id="CHEBI:15889"/>
        <dbReference type="ChEBI" id="CHEBI:28868"/>
        <dbReference type="ChEBI" id="CHEBI:35915"/>
        <dbReference type="EC" id="3.1.1.13"/>
    </reaction>
    <physiologicalReaction direction="left-to-right" evidence="29">
        <dbReference type="Rhea" id="RHEA:10101"/>
    </physiologicalReaction>
</comment>
<dbReference type="InterPro" id="IPR019819">
    <property type="entry name" value="Carboxylesterase_B_CS"/>
</dbReference>
<comment type="catalytic activity">
    <reaction evidence="12">
        <text>a triacylglycerol + H2O = a diacylglycerol + a fatty acid + H(+)</text>
        <dbReference type="Rhea" id="RHEA:12044"/>
        <dbReference type="ChEBI" id="CHEBI:15377"/>
        <dbReference type="ChEBI" id="CHEBI:15378"/>
        <dbReference type="ChEBI" id="CHEBI:17855"/>
        <dbReference type="ChEBI" id="CHEBI:18035"/>
        <dbReference type="ChEBI" id="CHEBI:28868"/>
        <dbReference type="EC" id="3.1.1.3"/>
    </reaction>
    <physiologicalReaction direction="left-to-right" evidence="12">
        <dbReference type="Rhea" id="RHEA:12045"/>
    </physiologicalReaction>
</comment>
<comment type="catalytic activity">
    <reaction evidence="22">
        <text>9-octadecanoyloxy-octadecanoate + H2O = 9-hydroxy-octadecanoate + octadecanoate + H(+)</text>
        <dbReference type="Rhea" id="RHEA:52096"/>
        <dbReference type="ChEBI" id="CHEBI:15377"/>
        <dbReference type="ChEBI" id="CHEBI:15378"/>
        <dbReference type="ChEBI" id="CHEBI:25629"/>
        <dbReference type="ChEBI" id="CHEBI:136286"/>
        <dbReference type="ChEBI" id="CHEBI:136373"/>
    </reaction>
    <physiologicalReaction direction="left-to-right" evidence="22">
        <dbReference type="Rhea" id="RHEA:52097"/>
    </physiologicalReaction>
</comment>
<evidence type="ECO:0000256" key="31">
    <source>
        <dbReference type="RuleBase" id="RU361235"/>
    </source>
</evidence>
<dbReference type="InterPro" id="IPR029058">
    <property type="entry name" value="AB_hydrolase_fold"/>
</dbReference>
<dbReference type="GO" id="GO:0005576">
    <property type="term" value="C:extracellular region"/>
    <property type="evidence" value="ECO:0007669"/>
    <property type="project" value="UniProtKB-SubCell"/>
</dbReference>
<dbReference type="EMBL" id="VZTY01010100">
    <property type="protein sequence ID" value="NXU50633.1"/>
    <property type="molecule type" value="Genomic_DNA"/>
</dbReference>
<feature type="non-terminal residue" evidence="33">
    <location>
        <position position="362"/>
    </location>
</feature>
<comment type="subunit">
    <text evidence="30">Interacts with CLC.</text>
</comment>
<evidence type="ECO:0000256" key="4">
    <source>
        <dbReference type="ARBA" id="ARBA00022487"/>
    </source>
</evidence>
<feature type="chain" id="PRO_5029938926" description="Carboxylic ester hydrolase" evidence="31">
    <location>
        <begin position="23"/>
        <end position="362"/>
    </location>
</feature>
<dbReference type="SUPFAM" id="SSF53474">
    <property type="entry name" value="alpha/beta-Hydrolases"/>
    <property type="match status" value="1"/>
</dbReference>
<keyword evidence="6 31" id="KW-0732">Signal</keyword>
<comment type="catalytic activity">
    <reaction evidence="16">
        <text>cholesteryl (9Z-octadecenoate) + H2O = cholesterol + (9Z)-octadecenoate + H(+)</text>
        <dbReference type="Rhea" id="RHEA:33875"/>
        <dbReference type="ChEBI" id="CHEBI:15377"/>
        <dbReference type="ChEBI" id="CHEBI:15378"/>
        <dbReference type="ChEBI" id="CHEBI:16113"/>
        <dbReference type="ChEBI" id="CHEBI:30823"/>
        <dbReference type="ChEBI" id="CHEBI:46898"/>
    </reaction>
    <physiologicalReaction direction="left-to-right" evidence="16">
        <dbReference type="Rhea" id="RHEA:33876"/>
    </physiologicalReaction>
</comment>
<dbReference type="GO" id="GO:0016042">
    <property type="term" value="P:lipid catabolic process"/>
    <property type="evidence" value="ECO:0007669"/>
    <property type="project" value="UniProtKB-KW"/>
</dbReference>
<dbReference type="InterPro" id="IPR019826">
    <property type="entry name" value="Carboxylesterase_B_AS"/>
</dbReference>
<feature type="non-terminal residue" evidence="33">
    <location>
        <position position="1"/>
    </location>
</feature>
<evidence type="ECO:0000256" key="26">
    <source>
        <dbReference type="ARBA" id="ARBA00049428"/>
    </source>
</evidence>
<name>A0A7L3LA74_9CHAR</name>
<dbReference type="Pfam" id="PF00135">
    <property type="entry name" value="COesterase"/>
    <property type="match status" value="1"/>
</dbReference>
<evidence type="ECO:0000313" key="33">
    <source>
        <dbReference type="EMBL" id="NXU50633.1"/>
    </source>
</evidence>
<keyword evidence="5" id="KW-0964">Secreted</keyword>
<comment type="catalytic activity">
    <reaction evidence="26">
        <text>12-(9Z-hexadecenoyloxy)-octadecanoate + H2O = 12-hydroxyoctadecanoate + (9Z)-hexadecenoate + H(+)</text>
        <dbReference type="Rhea" id="RHEA:52072"/>
        <dbReference type="ChEBI" id="CHEBI:15377"/>
        <dbReference type="ChEBI" id="CHEBI:15378"/>
        <dbReference type="ChEBI" id="CHEBI:32372"/>
        <dbReference type="ChEBI" id="CHEBI:84201"/>
        <dbReference type="ChEBI" id="CHEBI:136312"/>
    </reaction>
    <physiologicalReaction direction="left-to-right" evidence="26">
        <dbReference type="Rhea" id="RHEA:52073"/>
    </physiologicalReaction>
</comment>
<evidence type="ECO:0000259" key="32">
    <source>
        <dbReference type="Pfam" id="PF00135"/>
    </source>
</evidence>
<dbReference type="PROSITE" id="PS00941">
    <property type="entry name" value="CARBOXYLESTERASE_B_2"/>
    <property type="match status" value="1"/>
</dbReference>
<dbReference type="GO" id="GO:0004806">
    <property type="term" value="F:triacylglycerol lipase activity"/>
    <property type="evidence" value="ECO:0007669"/>
    <property type="project" value="UniProtKB-EC"/>
</dbReference>
<gene>
    <name evidence="33" type="primary">Cel</name>
    <name evidence="33" type="ORF">TURVEL_R02730</name>
</gene>
<dbReference type="FunFam" id="3.40.50.1820:FF:000100">
    <property type="entry name" value="Carboxylic ester hydrolase"/>
    <property type="match status" value="1"/>
</dbReference>
<evidence type="ECO:0000313" key="34">
    <source>
        <dbReference type="Proteomes" id="UP000582182"/>
    </source>
</evidence>
<evidence type="ECO:0000256" key="28">
    <source>
        <dbReference type="ARBA" id="ARBA00052473"/>
    </source>
</evidence>
<dbReference type="OrthoDB" id="19653at2759"/>
<evidence type="ECO:0000256" key="22">
    <source>
        <dbReference type="ARBA" id="ARBA00049221"/>
    </source>
</evidence>
<dbReference type="Proteomes" id="UP000582182">
    <property type="component" value="Unassembled WGS sequence"/>
</dbReference>
<dbReference type="InterPro" id="IPR002018">
    <property type="entry name" value="CarbesteraseB"/>
</dbReference>
<keyword evidence="7 31" id="KW-0378">Hydrolase</keyword>
<dbReference type="EC" id="3.1.1.-" evidence="31"/>
<evidence type="ECO:0000256" key="24">
    <source>
        <dbReference type="ARBA" id="ARBA00049296"/>
    </source>
</evidence>
<comment type="catalytic activity">
    <reaction evidence="20">
        <text>12-(9Z-octadecenoyloxy)-octadecanoate + H2O = 12-hydroxyoctadecanoate + (9Z)-octadecenoate + H(+)</text>
        <dbReference type="Rhea" id="RHEA:52060"/>
        <dbReference type="ChEBI" id="CHEBI:15377"/>
        <dbReference type="ChEBI" id="CHEBI:15378"/>
        <dbReference type="ChEBI" id="CHEBI:30823"/>
        <dbReference type="ChEBI" id="CHEBI:84201"/>
        <dbReference type="ChEBI" id="CHEBI:136302"/>
    </reaction>
    <physiologicalReaction direction="left-to-right" evidence="20">
        <dbReference type="Rhea" id="RHEA:52061"/>
    </physiologicalReaction>
</comment>
<evidence type="ECO:0000256" key="11">
    <source>
        <dbReference type="ARBA" id="ARBA00023180"/>
    </source>
</evidence>
<keyword evidence="34" id="KW-1185">Reference proteome</keyword>
<comment type="catalytic activity">
    <reaction evidence="25">
        <text>13-(9Z-hexadecenoyloxy)-octadecanoate + H2O = 13-hydroxy-octadecanoate + (9Z)-hexadecenoate + H(+)</text>
        <dbReference type="Rhea" id="RHEA:52076"/>
        <dbReference type="ChEBI" id="CHEBI:15377"/>
        <dbReference type="ChEBI" id="CHEBI:15378"/>
        <dbReference type="ChEBI" id="CHEBI:32372"/>
        <dbReference type="ChEBI" id="CHEBI:136304"/>
        <dbReference type="ChEBI" id="CHEBI:136315"/>
    </reaction>
    <physiologicalReaction direction="left-to-right" evidence="25">
        <dbReference type="Rhea" id="RHEA:52077"/>
    </physiologicalReaction>
</comment>
<keyword evidence="8" id="KW-0442">Lipid degradation</keyword>
<keyword evidence="10" id="KW-1015">Disulfide bond</keyword>
<evidence type="ECO:0000256" key="14">
    <source>
        <dbReference type="ARBA" id="ARBA00047368"/>
    </source>
</evidence>
<evidence type="ECO:0000256" key="19">
    <source>
        <dbReference type="ARBA" id="ARBA00048680"/>
    </source>
</evidence>
<evidence type="ECO:0000256" key="2">
    <source>
        <dbReference type="ARBA" id="ARBA00004613"/>
    </source>
</evidence>